<evidence type="ECO:0000313" key="3">
    <source>
        <dbReference type="Proteomes" id="UP001499979"/>
    </source>
</evidence>
<dbReference type="Proteomes" id="UP001499979">
    <property type="component" value="Unassembled WGS sequence"/>
</dbReference>
<keyword evidence="3" id="KW-1185">Reference proteome</keyword>
<evidence type="ECO:0000256" key="1">
    <source>
        <dbReference type="SAM" id="SignalP"/>
    </source>
</evidence>
<evidence type="ECO:0000313" key="2">
    <source>
        <dbReference type="EMBL" id="GAA1142746.1"/>
    </source>
</evidence>
<feature type="chain" id="PRO_5045392642" evidence="1">
    <location>
        <begin position="27"/>
        <end position="256"/>
    </location>
</feature>
<feature type="signal peptide" evidence="1">
    <location>
        <begin position="1"/>
        <end position="26"/>
    </location>
</feature>
<keyword evidence="1" id="KW-0732">Signal</keyword>
<dbReference type="EMBL" id="BAAAJE010000008">
    <property type="protein sequence ID" value="GAA1142746.1"/>
    <property type="molecule type" value="Genomic_DNA"/>
</dbReference>
<comment type="caution">
    <text evidence="2">The sequence shown here is derived from an EMBL/GenBank/DDBJ whole genome shotgun (WGS) entry which is preliminary data.</text>
</comment>
<name>A0ABN1UE35_9ACTN</name>
<accession>A0ABN1UE35</accession>
<proteinExistence type="predicted"/>
<sequence>MLAMHTAVVASGVVAAGLLAAPPASADAYVRWTYDSRPAGMPATADPARTLDSARATVRKHSGEARVEATVRLAATPQASDDEVHLVLGSVDDTGACVPDADVSAPVDDSATVDIDAAVPSLIQDHPCSYVTVVDPASSTALDRLDGWNDGVVIVDPALPLTVRSGGHHRLPVDRWSYVVVGVELPEHASRLRLTGEHTPGLRARPVVARDLDAGHYRFRLPVQLGVHRRQWLTVHGHAVGPRPGHSTVRIRVVPR</sequence>
<organism evidence="2 3">
    <name type="scientific">Nocardioides aquiterrae</name>
    <dbReference type="NCBI Taxonomy" id="203799"/>
    <lineage>
        <taxon>Bacteria</taxon>
        <taxon>Bacillati</taxon>
        <taxon>Actinomycetota</taxon>
        <taxon>Actinomycetes</taxon>
        <taxon>Propionibacteriales</taxon>
        <taxon>Nocardioidaceae</taxon>
        <taxon>Nocardioides</taxon>
    </lineage>
</organism>
<gene>
    <name evidence="2" type="ORF">GCM10009606_22910</name>
</gene>
<reference evidence="2 3" key="1">
    <citation type="journal article" date="2019" name="Int. J. Syst. Evol. Microbiol.">
        <title>The Global Catalogue of Microorganisms (GCM) 10K type strain sequencing project: providing services to taxonomists for standard genome sequencing and annotation.</title>
        <authorList>
            <consortium name="The Broad Institute Genomics Platform"/>
            <consortium name="The Broad Institute Genome Sequencing Center for Infectious Disease"/>
            <person name="Wu L."/>
            <person name="Ma J."/>
        </authorList>
    </citation>
    <scope>NUCLEOTIDE SEQUENCE [LARGE SCALE GENOMIC DNA]</scope>
    <source>
        <strain evidence="2 3">JCM 11813</strain>
    </source>
</reference>
<protein>
    <submittedName>
        <fullName evidence="2">Uncharacterized protein</fullName>
    </submittedName>
</protein>